<dbReference type="RefSeq" id="WP_013956721.1">
    <property type="nucleotide sequence ID" value="NC_015726.1"/>
</dbReference>
<dbReference type="InterPro" id="IPR028082">
    <property type="entry name" value="Peripla_BP_I"/>
</dbReference>
<dbReference type="KEGG" id="cnc:CNE_1c17500"/>
<accession>G0EW96</accession>
<dbReference type="Gene3D" id="3.40.50.12500">
    <property type="match status" value="1"/>
</dbReference>
<evidence type="ECO:0000313" key="2">
    <source>
        <dbReference type="Proteomes" id="UP000006798"/>
    </source>
</evidence>
<dbReference type="PANTHER" id="PTHR40267:SF1">
    <property type="entry name" value="BLR3294 PROTEIN"/>
    <property type="match status" value="1"/>
</dbReference>
<dbReference type="PIRSF" id="PIRSF015736">
    <property type="entry name" value="MI"/>
    <property type="match status" value="1"/>
</dbReference>
<evidence type="ECO:0000313" key="1">
    <source>
        <dbReference type="EMBL" id="AEI77090.1"/>
    </source>
</evidence>
<dbReference type="PANTHER" id="PTHR40267">
    <property type="entry name" value="BLR3294 PROTEIN"/>
    <property type="match status" value="1"/>
</dbReference>
<proteinExistence type="predicted"/>
<dbReference type="EMBL" id="CP002877">
    <property type="protein sequence ID" value="AEI77090.1"/>
    <property type="molecule type" value="Genomic_DNA"/>
</dbReference>
<reference evidence="1 2" key="1">
    <citation type="journal article" date="2011" name="J. Bacteriol.">
        <title>Complete genome sequence of the type strain Cupriavidus necator N-1.</title>
        <authorList>
            <person name="Poehlein A."/>
            <person name="Kusian B."/>
            <person name="Friedrich B."/>
            <person name="Daniel R."/>
            <person name="Bowien B."/>
        </authorList>
    </citation>
    <scope>NUCLEOTIDE SEQUENCE [LARGE SCALE GENOMIC DNA]</scope>
    <source>
        <strain evidence="2">ATCC 43291 / DSM 13513 / CCUG 52238 / LMG 8453 / N-1</strain>
    </source>
</reference>
<dbReference type="InterPro" id="IPR026286">
    <property type="entry name" value="MaiA/AMDase"/>
</dbReference>
<organism evidence="1 2">
    <name type="scientific">Cupriavidus necator (strain ATCC 43291 / DSM 13513 / CCUG 52238 / LMG 8453 / N-1)</name>
    <name type="common">Ralstonia eutropha</name>
    <dbReference type="NCBI Taxonomy" id="1042878"/>
    <lineage>
        <taxon>Bacteria</taxon>
        <taxon>Pseudomonadati</taxon>
        <taxon>Pseudomonadota</taxon>
        <taxon>Betaproteobacteria</taxon>
        <taxon>Burkholderiales</taxon>
        <taxon>Burkholderiaceae</taxon>
        <taxon>Cupriavidus</taxon>
    </lineage>
</organism>
<dbReference type="HOGENOM" id="CLU_068086_5_1_4"/>
<dbReference type="Proteomes" id="UP000006798">
    <property type="component" value="Chromosome 1"/>
</dbReference>
<gene>
    <name evidence="1" type="ordered locus">CNE_1c17500</name>
</gene>
<name>G0EW96_CUPNN</name>
<dbReference type="InterPro" id="IPR053714">
    <property type="entry name" value="Iso_Racemase_Enz_sf"/>
</dbReference>
<dbReference type="SUPFAM" id="SSF53822">
    <property type="entry name" value="Periplasmic binding protein-like I"/>
    <property type="match status" value="1"/>
</dbReference>
<dbReference type="GeneID" id="34311359"/>
<dbReference type="Pfam" id="PF17645">
    <property type="entry name" value="Amdase"/>
    <property type="match status" value="1"/>
</dbReference>
<protein>
    <submittedName>
        <fullName evidence="1">Arylmalonate decarboxylase</fullName>
    </submittedName>
</protein>
<sequence length="243" mass="25697">MSLGFGYLARIGHLYPSGGLCDFEVQRMAPPGVQFVTTRMPFARTSLESDKAVVADVESHAALLATAGVSLIAMNCTAASMAVGAQVINQRIFDATGIRSVTTTDAILAALHAVGAGRVALMTPYPREVVEMEIAFLARHGVEVVCEIAAPCSTPIQQGSFPASHWADLARQLDTDNADAVLISCAGIQVSDVIEEIERAGTPVITSNQALLWHCLRTLGLADRPTGFGRLLAGNFDKGTYLP</sequence>
<dbReference type="AlphaFoldDB" id="G0EW96"/>